<comment type="caution">
    <text evidence="1">The sequence shown here is derived from an EMBL/GenBank/DDBJ whole genome shotgun (WGS) entry which is preliminary data.</text>
</comment>
<sequence>MTSRLTVYCVGTPENVTPGPRENLRRAFVQVRGVREAVPEAYEAYGAQVAFGSGSMPYDGVAAGAGPFRGACAPGAAKDVGVGTGLGAEKPA</sequence>
<accession>A0ABU0RJJ8</accession>
<proteinExistence type="predicted"/>
<evidence type="ECO:0000313" key="1">
    <source>
        <dbReference type="EMBL" id="MDQ0932171.1"/>
    </source>
</evidence>
<dbReference type="Proteomes" id="UP001223072">
    <property type="component" value="Unassembled WGS sequence"/>
</dbReference>
<protein>
    <submittedName>
        <fullName evidence="1">Uncharacterized protein</fullName>
    </submittedName>
</protein>
<keyword evidence="2" id="KW-1185">Reference proteome</keyword>
<organism evidence="1 2">
    <name type="scientific">Streptomyces turgidiscabies</name>
    <dbReference type="NCBI Taxonomy" id="85558"/>
    <lineage>
        <taxon>Bacteria</taxon>
        <taxon>Bacillati</taxon>
        <taxon>Actinomycetota</taxon>
        <taxon>Actinomycetes</taxon>
        <taxon>Kitasatosporales</taxon>
        <taxon>Streptomycetaceae</taxon>
        <taxon>Streptomyces</taxon>
    </lineage>
</organism>
<evidence type="ECO:0000313" key="2">
    <source>
        <dbReference type="Proteomes" id="UP001223072"/>
    </source>
</evidence>
<dbReference type="EMBL" id="JAUSZS010000003">
    <property type="protein sequence ID" value="MDQ0932171.1"/>
    <property type="molecule type" value="Genomic_DNA"/>
</dbReference>
<reference evidence="1 2" key="1">
    <citation type="submission" date="2023-07" db="EMBL/GenBank/DDBJ databases">
        <title>Comparative genomics of wheat-associated soil bacteria to identify genetic determinants of phenazine resistance.</title>
        <authorList>
            <person name="Mouncey N."/>
        </authorList>
    </citation>
    <scope>NUCLEOTIDE SEQUENCE [LARGE SCALE GENOMIC DNA]</scope>
    <source>
        <strain evidence="1 2">W2I16</strain>
    </source>
</reference>
<name>A0ABU0RJJ8_9ACTN</name>
<gene>
    <name evidence="1" type="ORF">QFZ49_002101</name>
</gene>